<keyword evidence="3" id="KW-0408">Iron</keyword>
<dbReference type="Gene3D" id="1.10.630.10">
    <property type="entry name" value="Cytochrome P450"/>
    <property type="match status" value="1"/>
</dbReference>
<feature type="non-terminal residue" evidence="5">
    <location>
        <position position="261"/>
    </location>
</feature>
<evidence type="ECO:0000256" key="1">
    <source>
        <dbReference type="ARBA" id="ARBA00010617"/>
    </source>
</evidence>
<evidence type="ECO:0000256" key="4">
    <source>
        <dbReference type="SAM" id="SignalP"/>
    </source>
</evidence>
<protein>
    <recommendedName>
        <fullName evidence="7">Cytochrome P450</fullName>
    </recommendedName>
</protein>
<comment type="caution">
    <text evidence="5">The sequence shown here is derived from an EMBL/GenBank/DDBJ whole genome shotgun (WGS) entry which is preliminary data.</text>
</comment>
<keyword evidence="2" id="KW-0479">Metal-binding</keyword>
<reference evidence="5 6" key="1">
    <citation type="submission" date="2024-02" db="EMBL/GenBank/DDBJ databases">
        <authorList>
            <person name="Vignale AGUSTIN F."/>
            <person name="Sosa J E."/>
            <person name="Modenutti C."/>
        </authorList>
    </citation>
    <scope>NUCLEOTIDE SEQUENCE [LARGE SCALE GENOMIC DNA]</scope>
</reference>
<sequence>MEWMSSVLTWLSVSFLASLLLLFTWTKAAKGSSKQRPPGPPGWPIVGNMFDLGTMPHQTFYKLRAKYGPVLWLKLDLVDTMVIQSAKAAAELFKNNDLPFSDRKVPKALTALGYNQGSLAMAQTGAYYDDSAPWSSWQKCIDKMVEWIEEDSASSSVQGGSGGVELVRFLHIMSFNLVGNLMLSRDLLDMQSVAGHEFFEAMNMFMQWAGKPNVADFFPFLKWLDPLGIKRNMIRYMGGCMKVVAGFVGERVHEKESRREK</sequence>
<dbReference type="SUPFAM" id="SSF48264">
    <property type="entry name" value="Cytochrome P450"/>
    <property type="match status" value="1"/>
</dbReference>
<dbReference type="Pfam" id="PF00067">
    <property type="entry name" value="p450"/>
    <property type="match status" value="1"/>
</dbReference>
<gene>
    <name evidence="5" type="ORF">ILEXP_LOCUS18519</name>
</gene>
<evidence type="ECO:0000256" key="3">
    <source>
        <dbReference type="ARBA" id="ARBA00023004"/>
    </source>
</evidence>
<evidence type="ECO:0000256" key="2">
    <source>
        <dbReference type="ARBA" id="ARBA00022723"/>
    </source>
</evidence>
<keyword evidence="4" id="KW-0732">Signal</keyword>
<evidence type="ECO:0000313" key="5">
    <source>
        <dbReference type="EMBL" id="CAK9150371.1"/>
    </source>
</evidence>
<dbReference type="Proteomes" id="UP001642360">
    <property type="component" value="Unassembled WGS sequence"/>
</dbReference>
<dbReference type="PANTHER" id="PTHR47950">
    <property type="entry name" value="CYTOCHROME P450, FAMILY 76, SUBFAMILY C, POLYPEPTIDE 5-RELATED"/>
    <property type="match status" value="1"/>
</dbReference>
<name>A0ABC8S285_9AQUA</name>
<dbReference type="GO" id="GO:0046872">
    <property type="term" value="F:metal ion binding"/>
    <property type="evidence" value="ECO:0007669"/>
    <property type="project" value="UniProtKB-KW"/>
</dbReference>
<dbReference type="EMBL" id="CAUOFW020002029">
    <property type="protein sequence ID" value="CAK9150371.1"/>
    <property type="molecule type" value="Genomic_DNA"/>
</dbReference>
<feature type="chain" id="PRO_5044788165" description="Cytochrome P450" evidence="4">
    <location>
        <begin position="29"/>
        <end position="261"/>
    </location>
</feature>
<accession>A0ABC8S285</accession>
<dbReference type="PANTHER" id="PTHR47950:SF15">
    <property type="entry name" value="CYTOCHROME P450"/>
    <property type="match status" value="1"/>
</dbReference>
<keyword evidence="6" id="KW-1185">Reference proteome</keyword>
<dbReference type="AlphaFoldDB" id="A0ABC8S285"/>
<evidence type="ECO:0008006" key="7">
    <source>
        <dbReference type="Google" id="ProtNLM"/>
    </source>
</evidence>
<feature type="signal peptide" evidence="4">
    <location>
        <begin position="1"/>
        <end position="28"/>
    </location>
</feature>
<evidence type="ECO:0000313" key="6">
    <source>
        <dbReference type="Proteomes" id="UP001642360"/>
    </source>
</evidence>
<organism evidence="5 6">
    <name type="scientific">Ilex paraguariensis</name>
    <name type="common">yerba mate</name>
    <dbReference type="NCBI Taxonomy" id="185542"/>
    <lineage>
        <taxon>Eukaryota</taxon>
        <taxon>Viridiplantae</taxon>
        <taxon>Streptophyta</taxon>
        <taxon>Embryophyta</taxon>
        <taxon>Tracheophyta</taxon>
        <taxon>Spermatophyta</taxon>
        <taxon>Magnoliopsida</taxon>
        <taxon>eudicotyledons</taxon>
        <taxon>Gunneridae</taxon>
        <taxon>Pentapetalae</taxon>
        <taxon>asterids</taxon>
        <taxon>campanulids</taxon>
        <taxon>Aquifoliales</taxon>
        <taxon>Aquifoliaceae</taxon>
        <taxon>Ilex</taxon>
    </lineage>
</organism>
<proteinExistence type="inferred from homology"/>
<comment type="similarity">
    <text evidence="1">Belongs to the cytochrome P450 family.</text>
</comment>
<dbReference type="InterPro" id="IPR036396">
    <property type="entry name" value="Cyt_P450_sf"/>
</dbReference>
<dbReference type="InterPro" id="IPR001128">
    <property type="entry name" value="Cyt_P450"/>
</dbReference>